<evidence type="ECO:0000256" key="5">
    <source>
        <dbReference type="ARBA" id="ARBA00022801"/>
    </source>
</evidence>
<keyword evidence="24" id="KW-1185">Reference proteome</keyword>
<dbReference type="GO" id="GO:0046872">
    <property type="term" value="F:metal ion binding"/>
    <property type="evidence" value="ECO:0007669"/>
    <property type="project" value="UniProtKB-KW"/>
</dbReference>
<organism evidence="23 24">
    <name type="scientific">Cimex lectularius</name>
    <name type="common">Bed bug</name>
    <name type="synonym">Acanthia lectularia</name>
    <dbReference type="NCBI Taxonomy" id="79782"/>
    <lineage>
        <taxon>Eukaryota</taxon>
        <taxon>Metazoa</taxon>
        <taxon>Ecdysozoa</taxon>
        <taxon>Arthropoda</taxon>
        <taxon>Hexapoda</taxon>
        <taxon>Insecta</taxon>
        <taxon>Pterygota</taxon>
        <taxon>Neoptera</taxon>
        <taxon>Paraneoptera</taxon>
        <taxon>Hemiptera</taxon>
        <taxon>Heteroptera</taxon>
        <taxon>Panheteroptera</taxon>
        <taxon>Cimicomorpha</taxon>
        <taxon>Cimicidae</taxon>
        <taxon>Cimex</taxon>
    </lineage>
</organism>
<dbReference type="AlphaFoldDB" id="A0A8I6S461"/>
<evidence type="ECO:0000256" key="17">
    <source>
        <dbReference type="ARBA" id="ARBA00032071"/>
    </source>
</evidence>
<dbReference type="KEGG" id="clec:106670004"/>
<comment type="catalytic activity">
    <reaction evidence="10">
        <text>2-oxo-ATP + H2O = 2-oxo-AMP + diphosphate + H(+)</text>
        <dbReference type="Rhea" id="RHEA:67392"/>
        <dbReference type="ChEBI" id="CHEBI:15377"/>
        <dbReference type="ChEBI" id="CHEBI:15378"/>
        <dbReference type="ChEBI" id="CHEBI:33019"/>
        <dbReference type="ChEBI" id="CHEBI:71395"/>
        <dbReference type="ChEBI" id="CHEBI:172878"/>
    </reaction>
    <physiologicalReaction direction="left-to-right" evidence="10">
        <dbReference type="Rhea" id="RHEA:67393"/>
    </physiologicalReaction>
</comment>
<comment type="function">
    <text evidence="21">Oxidized purine nucleoside triphosphate hydrolase which is a prominent sanitizer of the oxidized nucleotide pool. Catalyzes the hydrolysis of 2-oxo-dATP (2-hydroxy-dATP) into 2-oxo-dAMP. Also has a significant hydrolase activity toward 2-oxo-ATP, 8-oxo-dGTP and 8-oxo-dATP. Through the hydrolysis of oxidized purine nucleoside triphosphates, prevents their incorporation into DNA and the subsequent transversions A:T to C:G and G:C to T:A. Also catalyzes the hydrolysis of methylated purine nucleoside triphosphate preventing their integration into DNA. Through this antimutagenic activity protects cells from oxidative stress.</text>
</comment>
<dbReference type="GO" id="GO:0008828">
    <property type="term" value="F:dATP diphosphatase activity"/>
    <property type="evidence" value="ECO:0007669"/>
    <property type="project" value="UniProtKB-EC"/>
</dbReference>
<dbReference type="InterPro" id="IPR003563">
    <property type="entry name" value="8ODP"/>
</dbReference>
<evidence type="ECO:0000256" key="14">
    <source>
        <dbReference type="ARBA" id="ARBA00030634"/>
    </source>
</evidence>
<dbReference type="EnsemblMetazoa" id="XM_014399961.1">
    <property type="protein sequence ID" value="XP_014255447.1"/>
    <property type="gene ID" value="LOC106670004"/>
</dbReference>
<keyword evidence="5" id="KW-0378">Hydrolase</keyword>
<protein>
    <recommendedName>
        <fullName evidence="12">Oxidized purine nucleoside triphosphate hydrolase</fullName>
        <ecNumber evidence="11">3.6.1.56</ecNumber>
    </recommendedName>
    <alternativeName>
        <fullName evidence="16">2-hydroxy-dATP diphosphatase</fullName>
    </alternativeName>
    <alternativeName>
        <fullName evidence="15">7,8-dihydro-8-oxoguanine triphosphatase</fullName>
    </alternativeName>
    <alternativeName>
        <fullName evidence="14">8-oxo-dGTPase</fullName>
    </alternativeName>
    <alternativeName>
        <fullName evidence="17">Methylated purine nucleoside triphosphate hydrolase</fullName>
    </alternativeName>
    <alternativeName>
        <fullName evidence="13">Nucleoside diphosphate-linked moiety X motif 1</fullName>
    </alternativeName>
</protein>
<dbReference type="InterPro" id="IPR015797">
    <property type="entry name" value="NUDIX_hydrolase-like_dom_sf"/>
</dbReference>
<evidence type="ECO:0000256" key="2">
    <source>
        <dbReference type="ARBA" id="ARBA00005582"/>
    </source>
</evidence>
<evidence type="ECO:0000256" key="13">
    <source>
        <dbReference type="ARBA" id="ARBA00029673"/>
    </source>
</evidence>
<comment type="subunit">
    <text evidence="3">Monomer.</text>
</comment>
<sequence length="169" mass="19456">MRILRSSVVLVKKDDQLLLGLNKRGFNRGKWTGFGGVVQPKEDLKICALKNTKDQCGISVEKLEKVGKVEVKIAGVQEVVQMHIFISDTYSGEVKPSKDMQPEWFSLKDLPYKSMWPDANYWLPHIVKGEKIKGFFVYQNETLIYQDLNTDAFNNRLQKRNYSNGILSR</sequence>
<evidence type="ECO:0000313" key="24">
    <source>
        <dbReference type="Proteomes" id="UP000494040"/>
    </source>
</evidence>
<dbReference type="InterPro" id="IPR000086">
    <property type="entry name" value="NUDIX_hydrolase_dom"/>
</dbReference>
<evidence type="ECO:0000256" key="4">
    <source>
        <dbReference type="ARBA" id="ARBA00022723"/>
    </source>
</evidence>
<keyword evidence="4" id="KW-0479">Metal-binding</keyword>
<evidence type="ECO:0000256" key="12">
    <source>
        <dbReference type="ARBA" id="ARBA00026218"/>
    </source>
</evidence>
<accession>A0A8I6S461</accession>
<evidence type="ECO:0000256" key="20">
    <source>
        <dbReference type="ARBA" id="ARBA00049032"/>
    </source>
</evidence>
<feature type="domain" description="Nudix hydrolase" evidence="22">
    <location>
        <begin position="1"/>
        <end position="131"/>
    </location>
</feature>
<dbReference type="SUPFAM" id="SSF55811">
    <property type="entry name" value="Nudix"/>
    <property type="match status" value="1"/>
</dbReference>
<dbReference type="PANTHER" id="PTHR43758:SF2">
    <property type="entry name" value="OXIDIZED PURINE NUCLEOSIDE TRIPHOSPHATE HYDROLASE"/>
    <property type="match status" value="1"/>
</dbReference>
<dbReference type="GO" id="GO:0008413">
    <property type="term" value="F:8-oxo-7,8-dihydroguanosine triphosphate pyrophosphatase activity"/>
    <property type="evidence" value="ECO:0007669"/>
    <property type="project" value="InterPro"/>
</dbReference>
<dbReference type="GO" id="GO:0042262">
    <property type="term" value="P:DNA protection"/>
    <property type="evidence" value="ECO:0007669"/>
    <property type="project" value="InterPro"/>
</dbReference>
<proteinExistence type="inferred from homology"/>
<evidence type="ECO:0000256" key="7">
    <source>
        <dbReference type="ARBA" id="ARBA00024448"/>
    </source>
</evidence>
<gene>
    <name evidence="23" type="primary">106670004</name>
</gene>
<evidence type="ECO:0000256" key="8">
    <source>
        <dbReference type="ARBA" id="ARBA00024459"/>
    </source>
</evidence>
<evidence type="ECO:0000256" key="9">
    <source>
        <dbReference type="ARBA" id="ARBA00024486"/>
    </source>
</evidence>
<dbReference type="Pfam" id="PF00293">
    <property type="entry name" value="NUDIX"/>
    <property type="match status" value="1"/>
</dbReference>
<dbReference type="PRINTS" id="PR01403">
    <property type="entry name" value="8OXTPHPHTASE"/>
</dbReference>
<evidence type="ECO:0000256" key="3">
    <source>
        <dbReference type="ARBA" id="ARBA00011245"/>
    </source>
</evidence>
<evidence type="ECO:0000256" key="1">
    <source>
        <dbReference type="ARBA" id="ARBA00001946"/>
    </source>
</evidence>
<comment type="similarity">
    <text evidence="2">Belongs to the Nudix hydrolase family.</text>
</comment>
<comment type="catalytic activity">
    <reaction evidence="9">
        <text>8-oxo-dGTP + H2O = 8-oxo-dGMP + diphosphate + H(+)</text>
        <dbReference type="Rhea" id="RHEA:31575"/>
        <dbReference type="ChEBI" id="CHEBI:15377"/>
        <dbReference type="ChEBI" id="CHEBI:15378"/>
        <dbReference type="ChEBI" id="CHEBI:33019"/>
        <dbReference type="ChEBI" id="CHEBI:63224"/>
        <dbReference type="ChEBI" id="CHEBI:77896"/>
    </reaction>
    <physiologicalReaction direction="left-to-right" evidence="9">
        <dbReference type="Rhea" id="RHEA:31576"/>
    </physiologicalReaction>
</comment>
<dbReference type="PROSITE" id="PS51462">
    <property type="entry name" value="NUDIX"/>
    <property type="match status" value="1"/>
</dbReference>
<dbReference type="Gene3D" id="3.90.79.10">
    <property type="entry name" value="Nucleoside Triphosphate Pyrophosphohydrolase"/>
    <property type="match status" value="1"/>
</dbReference>
<reference evidence="23" key="1">
    <citation type="submission" date="2022-01" db="UniProtKB">
        <authorList>
            <consortium name="EnsemblMetazoa"/>
        </authorList>
    </citation>
    <scope>IDENTIFICATION</scope>
</reference>
<evidence type="ECO:0000256" key="19">
    <source>
        <dbReference type="ARBA" id="ARBA00048894"/>
    </source>
</evidence>
<evidence type="ECO:0000313" key="23">
    <source>
        <dbReference type="EnsemblMetazoa" id="XP_014255447.1"/>
    </source>
</evidence>
<evidence type="ECO:0000256" key="11">
    <source>
        <dbReference type="ARBA" id="ARBA00026103"/>
    </source>
</evidence>
<keyword evidence="6" id="KW-0460">Magnesium</keyword>
<evidence type="ECO:0000256" key="18">
    <source>
        <dbReference type="ARBA" id="ARBA00048002"/>
    </source>
</evidence>
<evidence type="ECO:0000256" key="15">
    <source>
        <dbReference type="ARBA" id="ARBA00030682"/>
    </source>
</evidence>
<evidence type="ECO:0000256" key="6">
    <source>
        <dbReference type="ARBA" id="ARBA00022842"/>
    </source>
</evidence>
<comment type="catalytic activity">
    <reaction evidence="18">
        <text>N(6)-methyl-ATP + H2O = N(6)-methyl-AMP + diphosphate + H(+)</text>
        <dbReference type="Rhea" id="RHEA:67608"/>
        <dbReference type="ChEBI" id="CHEBI:15377"/>
        <dbReference type="ChEBI" id="CHEBI:15378"/>
        <dbReference type="ChEBI" id="CHEBI:33019"/>
        <dbReference type="ChEBI" id="CHEBI:144842"/>
        <dbReference type="ChEBI" id="CHEBI:172873"/>
    </reaction>
    <physiologicalReaction direction="left-to-right" evidence="18">
        <dbReference type="Rhea" id="RHEA:67609"/>
    </physiologicalReaction>
</comment>
<comment type="catalytic activity">
    <reaction evidence="8">
        <text>2-oxo-dATP + H2O = 2-oxo-dAMP + diphosphate + H(+)</text>
        <dbReference type="Rhea" id="RHEA:31583"/>
        <dbReference type="ChEBI" id="CHEBI:15377"/>
        <dbReference type="ChEBI" id="CHEBI:15378"/>
        <dbReference type="ChEBI" id="CHEBI:33019"/>
        <dbReference type="ChEBI" id="CHEBI:63212"/>
        <dbReference type="ChEBI" id="CHEBI:77897"/>
        <dbReference type="EC" id="3.6.1.56"/>
    </reaction>
    <physiologicalReaction direction="left-to-right" evidence="8">
        <dbReference type="Rhea" id="RHEA:31584"/>
    </physiologicalReaction>
</comment>
<comment type="catalytic activity">
    <reaction evidence="7">
        <text>8-oxo-dATP + H2O = 8-oxo-dAMP + diphosphate + H(+)</text>
        <dbReference type="Rhea" id="RHEA:65396"/>
        <dbReference type="ChEBI" id="CHEBI:15377"/>
        <dbReference type="ChEBI" id="CHEBI:15378"/>
        <dbReference type="ChEBI" id="CHEBI:33019"/>
        <dbReference type="ChEBI" id="CHEBI:71361"/>
        <dbReference type="ChEBI" id="CHEBI:172871"/>
    </reaction>
    <physiologicalReaction direction="left-to-right" evidence="7">
        <dbReference type="Rhea" id="RHEA:65397"/>
    </physiologicalReaction>
</comment>
<dbReference type="CDD" id="cd03427">
    <property type="entry name" value="NUDIX_MTH1_Nudt1"/>
    <property type="match status" value="1"/>
</dbReference>
<comment type="catalytic activity">
    <reaction evidence="19">
        <text>O(6)-methyl-dGTP + H2O = O(6)-methyl-dGMP + diphosphate + H(+)</text>
        <dbReference type="Rhea" id="RHEA:67600"/>
        <dbReference type="ChEBI" id="CHEBI:15377"/>
        <dbReference type="ChEBI" id="CHEBI:15378"/>
        <dbReference type="ChEBI" id="CHEBI:33019"/>
        <dbReference type="ChEBI" id="CHEBI:169974"/>
        <dbReference type="ChEBI" id="CHEBI:169975"/>
    </reaction>
    <physiologicalReaction direction="left-to-right" evidence="19">
        <dbReference type="Rhea" id="RHEA:67601"/>
    </physiologicalReaction>
</comment>
<evidence type="ECO:0000256" key="16">
    <source>
        <dbReference type="ARBA" id="ARBA00031927"/>
    </source>
</evidence>
<evidence type="ECO:0000256" key="10">
    <source>
        <dbReference type="ARBA" id="ARBA00024596"/>
    </source>
</evidence>
<dbReference type="GO" id="GO:0005737">
    <property type="term" value="C:cytoplasm"/>
    <property type="evidence" value="ECO:0007669"/>
    <property type="project" value="TreeGrafter"/>
</dbReference>
<comment type="cofactor">
    <cofactor evidence="1">
        <name>Mg(2+)</name>
        <dbReference type="ChEBI" id="CHEBI:18420"/>
    </cofactor>
</comment>
<dbReference type="OrthoDB" id="408303at2759"/>
<name>A0A8I6S461_CIMLE</name>
<comment type="catalytic activity">
    <reaction evidence="20">
        <text>N(6)-methyl-dATP + H2O = N(6)-methyl-dAMP + diphosphate + H(+)</text>
        <dbReference type="Rhea" id="RHEA:67604"/>
        <dbReference type="ChEBI" id="CHEBI:15377"/>
        <dbReference type="ChEBI" id="CHEBI:15378"/>
        <dbReference type="ChEBI" id="CHEBI:33019"/>
        <dbReference type="ChEBI" id="CHEBI:169976"/>
        <dbReference type="ChEBI" id="CHEBI:172872"/>
    </reaction>
    <physiologicalReaction direction="left-to-right" evidence="20">
        <dbReference type="Rhea" id="RHEA:67605"/>
    </physiologicalReaction>
</comment>
<dbReference type="EC" id="3.6.1.56" evidence="11"/>
<dbReference type="PANTHER" id="PTHR43758">
    <property type="entry name" value="7,8-DIHYDRO-8-OXOGUANINE TRIPHOSPHATASE"/>
    <property type="match status" value="1"/>
</dbReference>
<evidence type="ECO:0000256" key="21">
    <source>
        <dbReference type="ARBA" id="ARBA00053094"/>
    </source>
</evidence>
<evidence type="ECO:0000259" key="22">
    <source>
        <dbReference type="PROSITE" id="PS51462"/>
    </source>
</evidence>
<dbReference type="OMA" id="MIEATLC"/>
<dbReference type="Proteomes" id="UP000494040">
    <property type="component" value="Unassembled WGS sequence"/>
</dbReference>